<accession>A0ACC0KT29</accession>
<evidence type="ECO:0000313" key="1">
    <source>
        <dbReference type="EMBL" id="KAI8439470.1"/>
    </source>
</evidence>
<name>A0ACC0KT29_CHOFU</name>
<dbReference type="Proteomes" id="UP001064048">
    <property type="component" value="Chromosome 23"/>
</dbReference>
<reference evidence="1 2" key="1">
    <citation type="journal article" date="2022" name="Genome Biol. Evol.">
        <title>The Spruce Budworm Genome: Reconstructing the Evolutionary History of Antifreeze Proteins.</title>
        <authorList>
            <person name="Beliveau C."/>
            <person name="Gagne P."/>
            <person name="Picq S."/>
            <person name="Vernygora O."/>
            <person name="Keeling C.I."/>
            <person name="Pinkney K."/>
            <person name="Doucet D."/>
            <person name="Wen F."/>
            <person name="Johnston J.S."/>
            <person name="Maaroufi H."/>
            <person name="Boyle B."/>
            <person name="Laroche J."/>
            <person name="Dewar K."/>
            <person name="Juretic N."/>
            <person name="Blackburn G."/>
            <person name="Nisole A."/>
            <person name="Brunet B."/>
            <person name="Brandao M."/>
            <person name="Lumley L."/>
            <person name="Duan J."/>
            <person name="Quan G."/>
            <person name="Lucarotti C.J."/>
            <person name="Roe A.D."/>
            <person name="Sperling F.A.H."/>
            <person name="Levesque R.C."/>
            <person name="Cusson M."/>
        </authorList>
    </citation>
    <scope>NUCLEOTIDE SEQUENCE [LARGE SCALE GENOMIC DNA]</scope>
    <source>
        <strain evidence="1">Glfc:IPQL:Cfum</strain>
    </source>
</reference>
<comment type="caution">
    <text evidence="1">The sequence shown here is derived from an EMBL/GenBank/DDBJ whole genome shotgun (WGS) entry which is preliminary data.</text>
</comment>
<organism evidence="1 2">
    <name type="scientific">Choristoneura fumiferana</name>
    <name type="common">Spruce budworm moth</name>
    <name type="synonym">Archips fumiferana</name>
    <dbReference type="NCBI Taxonomy" id="7141"/>
    <lineage>
        <taxon>Eukaryota</taxon>
        <taxon>Metazoa</taxon>
        <taxon>Ecdysozoa</taxon>
        <taxon>Arthropoda</taxon>
        <taxon>Hexapoda</taxon>
        <taxon>Insecta</taxon>
        <taxon>Pterygota</taxon>
        <taxon>Neoptera</taxon>
        <taxon>Endopterygota</taxon>
        <taxon>Lepidoptera</taxon>
        <taxon>Glossata</taxon>
        <taxon>Ditrysia</taxon>
        <taxon>Tortricoidea</taxon>
        <taxon>Tortricidae</taxon>
        <taxon>Tortricinae</taxon>
        <taxon>Choristoneura</taxon>
    </lineage>
</organism>
<proteinExistence type="predicted"/>
<sequence>MHFNNWPVHQLHANVIIPPVKSGESEHSSGKCGSDVTRQFKCESDSRTEGSVHNNRSTVSTVDEAATWRGGRGHSRGGGGGTKHREQTLTKHAPTTCRNILSVKRNPYVNN</sequence>
<dbReference type="EMBL" id="CM046123">
    <property type="protein sequence ID" value="KAI8439470.1"/>
    <property type="molecule type" value="Genomic_DNA"/>
</dbReference>
<evidence type="ECO:0000313" key="2">
    <source>
        <dbReference type="Proteomes" id="UP001064048"/>
    </source>
</evidence>
<protein>
    <submittedName>
        <fullName evidence="1">Uncharacterized protein</fullName>
    </submittedName>
</protein>
<keyword evidence="2" id="KW-1185">Reference proteome</keyword>
<gene>
    <name evidence="1" type="ORF">MSG28_013243</name>
</gene>